<keyword evidence="2" id="KW-1185">Reference proteome</keyword>
<comment type="caution">
    <text evidence="1">The sequence shown here is derived from an EMBL/GenBank/DDBJ whole genome shotgun (WGS) entry which is preliminary data.</text>
</comment>
<evidence type="ECO:0000313" key="1">
    <source>
        <dbReference type="EMBL" id="RUS31528.1"/>
    </source>
</evidence>
<evidence type="ECO:0000313" key="2">
    <source>
        <dbReference type="Proteomes" id="UP000274822"/>
    </source>
</evidence>
<feature type="non-terminal residue" evidence="1">
    <location>
        <position position="1"/>
    </location>
</feature>
<gene>
    <name evidence="1" type="ORF">BC938DRAFT_477639</name>
</gene>
<sequence>VPRCWPVHPIIPSFHTTIAMHAASRHPALSRERGSMRIRADPPFAKKVTCQRSVGAAFQSTEIAEMRAGVGNEESGK</sequence>
<dbReference type="Proteomes" id="UP000274822">
    <property type="component" value="Unassembled WGS sequence"/>
</dbReference>
<reference evidence="1 2" key="1">
    <citation type="journal article" date="2018" name="New Phytol.">
        <title>Phylogenomics of Endogonaceae and evolution of mycorrhizas within Mucoromycota.</title>
        <authorList>
            <person name="Chang Y."/>
            <person name="Desiro A."/>
            <person name="Na H."/>
            <person name="Sandor L."/>
            <person name="Lipzen A."/>
            <person name="Clum A."/>
            <person name="Barry K."/>
            <person name="Grigoriev I.V."/>
            <person name="Martin F.M."/>
            <person name="Stajich J.E."/>
            <person name="Smith M.E."/>
            <person name="Bonito G."/>
            <person name="Spatafora J.W."/>
        </authorList>
    </citation>
    <scope>NUCLEOTIDE SEQUENCE [LARGE SCALE GENOMIC DNA]</scope>
    <source>
        <strain evidence="1 2">AD002</strain>
    </source>
</reference>
<proteinExistence type="predicted"/>
<name>A0A433QP44_9FUNG</name>
<accession>A0A433QP44</accession>
<organism evidence="1 2">
    <name type="scientific">Jimgerdemannia flammicorona</name>
    <dbReference type="NCBI Taxonomy" id="994334"/>
    <lineage>
        <taxon>Eukaryota</taxon>
        <taxon>Fungi</taxon>
        <taxon>Fungi incertae sedis</taxon>
        <taxon>Mucoromycota</taxon>
        <taxon>Mucoromycotina</taxon>
        <taxon>Endogonomycetes</taxon>
        <taxon>Endogonales</taxon>
        <taxon>Endogonaceae</taxon>
        <taxon>Jimgerdemannia</taxon>
    </lineage>
</organism>
<protein>
    <submittedName>
        <fullName evidence="1">Uncharacterized protein</fullName>
    </submittedName>
</protein>
<dbReference type="AlphaFoldDB" id="A0A433QP44"/>
<dbReference type="EMBL" id="RBNJ01002868">
    <property type="protein sequence ID" value="RUS31528.1"/>
    <property type="molecule type" value="Genomic_DNA"/>
</dbReference>